<evidence type="ECO:0000313" key="1">
    <source>
        <dbReference type="EMBL" id="KAJ3497163.1"/>
    </source>
</evidence>
<name>A0ACC1R332_9HYPO</name>
<comment type="caution">
    <text evidence="1">The sequence shown here is derived from an EMBL/GenBank/DDBJ whole genome shotgun (WGS) entry which is preliminary data.</text>
</comment>
<dbReference type="EMBL" id="JANAKD010000134">
    <property type="protein sequence ID" value="KAJ3497163.1"/>
    <property type="molecule type" value="Genomic_DNA"/>
</dbReference>
<reference evidence="1" key="1">
    <citation type="submission" date="2022-07" db="EMBL/GenBank/DDBJ databases">
        <title>Genome Sequence of Lecanicillium saksenae.</title>
        <authorList>
            <person name="Buettner E."/>
        </authorList>
    </citation>
    <scope>NUCLEOTIDE SEQUENCE</scope>
    <source>
        <strain evidence="1">VT-O1</strain>
    </source>
</reference>
<proteinExistence type="predicted"/>
<organism evidence="1 2">
    <name type="scientific">Lecanicillium saksenae</name>
    <dbReference type="NCBI Taxonomy" id="468837"/>
    <lineage>
        <taxon>Eukaryota</taxon>
        <taxon>Fungi</taxon>
        <taxon>Dikarya</taxon>
        <taxon>Ascomycota</taxon>
        <taxon>Pezizomycotina</taxon>
        <taxon>Sordariomycetes</taxon>
        <taxon>Hypocreomycetidae</taxon>
        <taxon>Hypocreales</taxon>
        <taxon>Cordycipitaceae</taxon>
        <taxon>Lecanicillium</taxon>
    </lineage>
</organism>
<evidence type="ECO:0000313" key="2">
    <source>
        <dbReference type="Proteomes" id="UP001148737"/>
    </source>
</evidence>
<sequence length="408" mass="44270">MSQLIETRSNNLIEAGHANGIVCCATNGSGEFNYTKALGSRTLLSGEKTAQQADDVLSITFATALITAIAALQCVEDGRFGLTEDVFAHAPEIESKQILASGFAEAPKDAEPVLEPRKGPITLESLLCHSSGVVSDIMSEDLGRWSATCAPHNTTAQLTVEETYVYPLGFQPGEGWMWGPGIDWVGRILERVTNKSLGDFVQKRVFAPLGITDAEFYPVQREDLQKRQVDRNPQDPEGYGKAATGGDGAKAHKGHFGNQDLFMTAVDFVKVLQSLLSNDEKLLKKETVDNMFKDHLNEKGSKDLNEALAGPLGIFFSPDIAAEVKTGHGLAGLVTLEDIEDGYGAGTLTWPGSMPLLWFIDRKNDLCGVVSTQAPVGNVHPRVSGHKHTVRKGLYAEYAAWREQKKQA</sequence>
<dbReference type="Proteomes" id="UP001148737">
    <property type="component" value="Unassembled WGS sequence"/>
</dbReference>
<accession>A0ACC1R332</accession>
<gene>
    <name evidence="1" type="ORF">NLG97_g2116</name>
</gene>
<keyword evidence="2" id="KW-1185">Reference proteome</keyword>
<protein>
    <submittedName>
        <fullName evidence="1">Uncharacterized protein</fullName>
    </submittedName>
</protein>